<name>A0ABD0M3V2_9CAEN</name>
<feature type="non-terminal residue" evidence="1">
    <location>
        <position position="74"/>
    </location>
</feature>
<evidence type="ECO:0000313" key="2">
    <source>
        <dbReference type="Proteomes" id="UP001519460"/>
    </source>
</evidence>
<dbReference type="EMBL" id="JACVVK020000007">
    <property type="protein sequence ID" value="KAK7506160.1"/>
    <property type="molecule type" value="Genomic_DNA"/>
</dbReference>
<gene>
    <name evidence="1" type="ORF">BaRGS_00002272</name>
</gene>
<dbReference type="AlphaFoldDB" id="A0ABD0M3V2"/>
<feature type="non-terminal residue" evidence="1">
    <location>
        <position position="1"/>
    </location>
</feature>
<evidence type="ECO:0000313" key="1">
    <source>
        <dbReference type="EMBL" id="KAK7506160.1"/>
    </source>
</evidence>
<keyword evidence="2" id="KW-1185">Reference proteome</keyword>
<accession>A0ABD0M3V2</accession>
<protein>
    <submittedName>
        <fullName evidence="1">Uncharacterized protein</fullName>
    </submittedName>
</protein>
<reference evidence="1 2" key="1">
    <citation type="journal article" date="2023" name="Sci. Data">
        <title>Genome assembly of the Korean intertidal mud-creeper Batillaria attramentaria.</title>
        <authorList>
            <person name="Patra A.K."/>
            <person name="Ho P.T."/>
            <person name="Jun S."/>
            <person name="Lee S.J."/>
            <person name="Kim Y."/>
            <person name="Won Y.J."/>
        </authorList>
    </citation>
    <scope>NUCLEOTIDE SEQUENCE [LARGE SCALE GENOMIC DNA]</scope>
    <source>
        <strain evidence="1">Wonlab-2016</strain>
    </source>
</reference>
<sequence>VNASQSTLAKLACRWAMHAGSCIAWSMASSLTVRCPRTRRLGTGTIPSTPSSARRAPGSMCHALSLSTSNLPLS</sequence>
<comment type="caution">
    <text evidence="1">The sequence shown here is derived from an EMBL/GenBank/DDBJ whole genome shotgun (WGS) entry which is preliminary data.</text>
</comment>
<proteinExistence type="predicted"/>
<organism evidence="1 2">
    <name type="scientific">Batillaria attramentaria</name>
    <dbReference type="NCBI Taxonomy" id="370345"/>
    <lineage>
        <taxon>Eukaryota</taxon>
        <taxon>Metazoa</taxon>
        <taxon>Spiralia</taxon>
        <taxon>Lophotrochozoa</taxon>
        <taxon>Mollusca</taxon>
        <taxon>Gastropoda</taxon>
        <taxon>Caenogastropoda</taxon>
        <taxon>Sorbeoconcha</taxon>
        <taxon>Cerithioidea</taxon>
        <taxon>Batillariidae</taxon>
        <taxon>Batillaria</taxon>
    </lineage>
</organism>
<dbReference type="Proteomes" id="UP001519460">
    <property type="component" value="Unassembled WGS sequence"/>
</dbReference>